<keyword evidence="1" id="KW-0175">Coiled coil</keyword>
<dbReference type="AlphaFoldDB" id="A0A814R6Y1"/>
<dbReference type="Proteomes" id="UP000663845">
    <property type="component" value="Unassembled WGS sequence"/>
</dbReference>
<organism evidence="4 5">
    <name type="scientific">Adineta steineri</name>
    <dbReference type="NCBI Taxonomy" id="433720"/>
    <lineage>
        <taxon>Eukaryota</taxon>
        <taxon>Metazoa</taxon>
        <taxon>Spiralia</taxon>
        <taxon>Gnathifera</taxon>
        <taxon>Rotifera</taxon>
        <taxon>Eurotatoria</taxon>
        <taxon>Bdelloidea</taxon>
        <taxon>Adinetida</taxon>
        <taxon>Adinetidae</taxon>
        <taxon>Adineta</taxon>
    </lineage>
</organism>
<dbReference type="InterPro" id="IPR015425">
    <property type="entry name" value="FH2_Formin"/>
</dbReference>
<feature type="coiled-coil region" evidence="1">
    <location>
        <begin position="27"/>
        <end position="61"/>
    </location>
</feature>
<sequence length="600" mass="70758">MSQPCGLVKCTRTSRGLCDCCKQNLCLQHLNEHNALLISELDSLADEINALGNRFKTLNIQKTNERYYEKLEQWRVQCHQEIDRFFELKHQQLNERMSGKVREQEKEYNRLQSKVAELIREQETTKQDIDLLTSSIRHLEEELHRIDRTYFQINMRPLVIDDDCICINEKIEHEIDLLTLSSTYKTINYPLESRMALACNDQHVLIHRKPNLCLIDREMNIIKQTVWYSEKIYDFCWSSTLNKFIVIDENNVFLIDKDTLMIQSVPTIKERWLSCTCSDTTLFLSTKRRPSSIVQYNLLPSMKFIKEWKSSHISARDEIIHNIVYTNETLALIVKNKSDKVVRMELRSVETFDPIWILQLDIAFGDFLNYGSYAGNAFGFRLDILDQLHDIRSTEYRNLLGVLLENAPQNFKFIDGLKPLLADDIQFKLVKAEYIDWKKKIDDGLKQINFLQDEQIIKQYKLFYEQSSLKLNNTLDPLVNECDKQEKELMKQFGETDLNEFNYDSCCTIFRHLIEHVEKENKEREKSLISTKVLLNSTKTLPVQQKPNLINGNLMNKTTDNNFMDSLMTELKQKNKFATTPRRRRPRLGLFDDGDEREIK</sequence>
<dbReference type="PANTHER" id="PTHR46345">
    <property type="entry name" value="INVERTED FORMIN-2"/>
    <property type="match status" value="1"/>
</dbReference>
<comment type="caution">
    <text evidence="4">The sequence shown here is derived from an EMBL/GenBank/DDBJ whole genome shotgun (WGS) entry which is preliminary data.</text>
</comment>
<feature type="region of interest" description="Disordered" evidence="2">
    <location>
        <begin position="574"/>
        <end position="600"/>
    </location>
</feature>
<dbReference type="EMBL" id="CAJNOG010000266">
    <property type="protein sequence ID" value="CAF1129746.1"/>
    <property type="molecule type" value="Genomic_DNA"/>
</dbReference>
<evidence type="ECO:0000259" key="3">
    <source>
        <dbReference type="Pfam" id="PF02181"/>
    </source>
</evidence>
<accession>A0A814R6Y1</accession>
<evidence type="ECO:0000256" key="2">
    <source>
        <dbReference type="SAM" id="MobiDB-lite"/>
    </source>
</evidence>
<gene>
    <name evidence="4" type="ORF">JYZ213_LOCUS22951</name>
</gene>
<dbReference type="PANTHER" id="PTHR46345:SF8">
    <property type="entry name" value="FORMIN 3, ISOFORM B"/>
    <property type="match status" value="1"/>
</dbReference>
<dbReference type="SUPFAM" id="SSF101447">
    <property type="entry name" value="Formin homology 2 domain (FH2 domain)"/>
    <property type="match status" value="1"/>
</dbReference>
<feature type="coiled-coil region" evidence="1">
    <location>
        <begin position="94"/>
        <end position="149"/>
    </location>
</feature>
<name>A0A814R6Y1_9BILA</name>
<protein>
    <recommendedName>
        <fullName evidence="3">FH2 domain-containing protein</fullName>
    </recommendedName>
</protein>
<dbReference type="Pfam" id="PF02181">
    <property type="entry name" value="FH2"/>
    <property type="match status" value="1"/>
</dbReference>
<dbReference type="InterPro" id="IPR042201">
    <property type="entry name" value="FH2_Formin_sf"/>
</dbReference>
<evidence type="ECO:0000256" key="1">
    <source>
        <dbReference type="SAM" id="Coils"/>
    </source>
</evidence>
<evidence type="ECO:0000313" key="4">
    <source>
        <dbReference type="EMBL" id="CAF1129746.1"/>
    </source>
</evidence>
<feature type="domain" description="FH2" evidence="3">
    <location>
        <begin position="345"/>
        <end position="516"/>
    </location>
</feature>
<proteinExistence type="predicted"/>
<evidence type="ECO:0000313" key="5">
    <source>
        <dbReference type="Proteomes" id="UP000663845"/>
    </source>
</evidence>
<reference evidence="4" key="1">
    <citation type="submission" date="2021-02" db="EMBL/GenBank/DDBJ databases">
        <authorList>
            <person name="Nowell W R."/>
        </authorList>
    </citation>
    <scope>NUCLEOTIDE SEQUENCE</scope>
</reference>
<dbReference type="Gene3D" id="1.20.58.2220">
    <property type="entry name" value="Formin, FH2 domain"/>
    <property type="match status" value="1"/>
</dbReference>